<dbReference type="InterPro" id="IPR037914">
    <property type="entry name" value="SpoVT-AbrB_sf"/>
</dbReference>
<organism evidence="2 3">
    <name type="scientific">Cecembia lonarensis (strain CCUG 58316 / KCTC 22772 / LW9)</name>
    <dbReference type="NCBI Taxonomy" id="1225176"/>
    <lineage>
        <taxon>Bacteria</taxon>
        <taxon>Pseudomonadati</taxon>
        <taxon>Bacteroidota</taxon>
        <taxon>Cytophagia</taxon>
        <taxon>Cytophagales</taxon>
        <taxon>Cyclobacteriaceae</taxon>
        <taxon>Cecembia</taxon>
    </lineage>
</organism>
<feature type="domain" description="SpoVT-AbrB" evidence="1">
    <location>
        <begin position="20"/>
        <end position="62"/>
    </location>
</feature>
<dbReference type="GO" id="GO:0003677">
    <property type="term" value="F:DNA binding"/>
    <property type="evidence" value="ECO:0007669"/>
    <property type="project" value="InterPro"/>
</dbReference>
<dbReference type="Gene3D" id="2.10.260.10">
    <property type="match status" value="1"/>
</dbReference>
<comment type="caution">
    <text evidence="2">The sequence shown here is derived from an EMBL/GenBank/DDBJ whole genome shotgun (WGS) entry which is preliminary data.</text>
</comment>
<protein>
    <recommendedName>
        <fullName evidence="1">SpoVT-AbrB domain-containing protein</fullName>
    </recommendedName>
</protein>
<dbReference type="AlphaFoldDB" id="K1L1C6"/>
<dbReference type="Pfam" id="PF04014">
    <property type="entry name" value="MazE_antitoxin"/>
    <property type="match status" value="1"/>
</dbReference>
<dbReference type="Proteomes" id="UP000004478">
    <property type="component" value="Unassembled WGS sequence"/>
</dbReference>
<sequence>MKVITCYYFFVNLDMETKIRKIGNSSGIILPKALIDKYELAEVVIEDHGDGIMIRPATKPIFQLKMEEARKNKKTIYTTMEKEASDPETKAYYQQEVEEWGDIDTEIIEG</sequence>
<accession>K1L1C6</accession>
<keyword evidence="3" id="KW-1185">Reference proteome</keyword>
<gene>
    <name evidence="2" type="ORF">B879_02845</name>
</gene>
<evidence type="ECO:0000259" key="1">
    <source>
        <dbReference type="SMART" id="SM00966"/>
    </source>
</evidence>
<dbReference type="SUPFAM" id="SSF89447">
    <property type="entry name" value="AbrB/MazE/MraZ-like"/>
    <property type="match status" value="1"/>
</dbReference>
<proteinExistence type="predicted"/>
<dbReference type="InterPro" id="IPR007159">
    <property type="entry name" value="SpoVT-AbrB_dom"/>
</dbReference>
<evidence type="ECO:0000313" key="3">
    <source>
        <dbReference type="Proteomes" id="UP000004478"/>
    </source>
</evidence>
<dbReference type="EMBL" id="AMGM01000049">
    <property type="protein sequence ID" value="EKB48561.1"/>
    <property type="molecule type" value="Genomic_DNA"/>
</dbReference>
<name>K1L1C6_CECL9</name>
<dbReference type="SMART" id="SM00966">
    <property type="entry name" value="SpoVT_AbrB"/>
    <property type="match status" value="1"/>
</dbReference>
<evidence type="ECO:0000313" key="2">
    <source>
        <dbReference type="EMBL" id="EKB48561.1"/>
    </source>
</evidence>
<reference evidence="2 3" key="1">
    <citation type="journal article" date="2012" name="J. Bacteriol.">
        <title>Draft Genome Sequence of Cecembia lonarensis Strain LW9T, Isolated from Lonar Lake, a Haloalkaline Lake in India.</title>
        <authorList>
            <person name="Shivaji S."/>
            <person name="Ara S."/>
            <person name="Singh A."/>
            <person name="Pinnaka A.K."/>
        </authorList>
    </citation>
    <scope>NUCLEOTIDE SEQUENCE [LARGE SCALE GENOMIC DNA]</scope>
    <source>
        <strain evidence="2 3">LW9</strain>
    </source>
</reference>